<dbReference type="InterPro" id="IPR013974">
    <property type="entry name" value="SAF"/>
</dbReference>
<evidence type="ECO:0000259" key="3">
    <source>
        <dbReference type="SMART" id="SM00858"/>
    </source>
</evidence>
<dbReference type="RefSeq" id="WP_266943973.1">
    <property type="nucleotide sequence ID" value="NZ_JAPEMK010000002.1"/>
</dbReference>
<dbReference type="EMBL" id="JARAKF010000003">
    <property type="protein sequence ID" value="MDU9001209.1"/>
    <property type="molecule type" value="Genomic_DNA"/>
</dbReference>
<keyword evidence="2" id="KW-0812">Transmembrane</keyword>
<evidence type="ECO:0000313" key="4">
    <source>
        <dbReference type="EMBL" id="MDU9001209.1"/>
    </source>
</evidence>
<name>A0ABU3V4V5_9ACTN</name>
<evidence type="ECO:0000313" key="5">
    <source>
        <dbReference type="Proteomes" id="UP001257627"/>
    </source>
</evidence>
<reference evidence="4 5" key="1">
    <citation type="submission" date="2023-02" db="EMBL/GenBank/DDBJ databases">
        <authorList>
            <person name="Maleckis M."/>
        </authorList>
    </citation>
    <scope>NUCLEOTIDE SEQUENCE [LARGE SCALE GENOMIC DNA]</scope>
    <source>
        <strain evidence="4 5">P8-A2</strain>
        <plasmid evidence="4">unnamed1</plasmid>
    </source>
</reference>
<comment type="caution">
    <text evidence="4">The sequence shown here is derived from an EMBL/GenBank/DDBJ whole genome shotgun (WGS) entry which is preliminary data.</text>
</comment>
<keyword evidence="2" id="KW-0472">Membrane</keyword>
<keyword evidence="2" id="KW-1133">Transmembrane helix</keyword>
<feature type="region of interest" description="Disordered" evidence="1">
    <location>
        <begin position="1"/>
        <end position="26"/>
    </location>
</feature>
<dbReference type="Proteomes" id="UP001257627">
    <property type="component" value="Unassembled WGS sequence"/>
</dbReference>
<gene>
    <name evidence="4" type="ORF">PU648_54985</name>
</gene>
<sequence length="232" mass="23632">MDTTSSFAPNVTAPRQPDLAPSTGTKARSKRKWSLAVVLVLVALLGSLAGTVLVARAGDRVSVLGIARDVQAGQKITDQDLTVVSFAEDPGLSPVSAAQRSSVVGQIAAVDLRRGGLLTRSQLTVGGGLGDDEQIVGIEVKRGYAPRDELRPGDKVAAVLLPGQGTSSATSGSKTSTQGTDLISVTVKSLSSPDASGSMVVNVAVAPADGPRLATMAAAKQVALIRQPREGN</sequence>
<feature type="domain" description="SAF" evidence="3">
    <location>
        <begin position="61"/>
        <end position="124"/>
    </location>
</feature>
<accession>A0ABU3V4V5</accession>
<dbReference type="CDD" id="cd11614">
    <property type="entry name" value="SAF_CpaB_FlgA_like"/>
    <property type="match status" value="1"/>
</dbReference>
<proteinExistence type="predicted"/>
<keyword evidence="5" id="KW-1185">Reference proteome</keyword>
<dbReference type="SMART" id="SM00858">
    <property type="entry name" value="SAF"/>
    <property type="match status" value="1"/>
</dbReference>
<dbReference type="Pfam" id="PF08666">
    <property type="entry name" value="SAF"/>
    <property type="match status" value="1"/>
</dbReference>
<evidence type="ECO:0000256" key="2">
    <source>
        <dbReference type="SAM" id="Phobius"/>
    </source>
</evidence>
<protein>
    <submittedName>
        <fullName evidence="4">SAF domain-containing protein</fullName>
    </submittedName>
</protein>
<feature type="transmembrane region" description="Helical" evidence="2">
    <location>
        <begin position="33"/>
        <end position="55"/>
    </location>
</feature>
<keyword evidence="4" id="KW-0614">Plasmid</keyword>
<evidence type="ECO:0000256" key="1">
    <source>
        <dbReference type="SAM" id="MobiDB-lite"/>
    </source>
</evidence>
<organism evidence="4 5">
    <name type="scientific">Streptomyces mirabilis</name>
    <dbReference type="NCBI Taxonomy" id="68239"/>
    <lineage>
        <taxon>Bacteria</taxon>
        <taxon>Bacillati</taxon>
        <taxon>Actinomycetota</taxon>
        <taxon>Actinomycetes</taxon>
        <taxon>Kitasatosporales</taxon>
        <taxon>Streptomycetaceae</taxon>
        <taxon>Streptomyces</taxon>
    </lineage>
</organism>
<geneLocation type="plasmid" evidence="4">
    <name>unnamed1</name>
</geneLocation>